<dbReference type="Gene3D" id="3.30.300.180">
    <property type="match status" value="1"/>
</dbReference>
<evidence type="ECO:0000256" key="7">
    <source>
        <dbReference type="ARBA" id="ARBA00023125"/>
    </source>
</evidence>
<evidence type="ECO:0000256" key="2">
    <source>
        <dbReference type="ARBA" id="ARBA00022490"/>
    </source>
</evidence>
<dbReference type="CDD" id="cd00009">
    <property type="entry name" value="AAA"/>
    <property type="match status" value="1"/>
</dbReference>
<name>N9TQX1_9BACT</name>
<dbReference type="InterPro" id="IPR020591">
    <property type="entry name" value="Chromosome_initiator_DnaA-like"/>
</dbReference>
<dbReference type="InterPro" id="IPR027417">
    <property type="entry name" value="P-loop_NTPase"/>
</dbReference>
<dbReference type="InterPro" id="IPR013317">
    <property type="entry name" value="DnaA_dom"/>
</dbReference>
<dbReference type="InterPro" id="IPR001957">
    <property type="entry name" value="Chromosome_initiator_DnaA"/>
</dbReference>
<dbReference type="GO" id="GO:0005524">
    <property type="term" value="F:ATP binding"/>
    <property type="evidence" value="ECO:0007669"/>
    <property type="project" value="UniProtKB-UniRule"/>
</dbReference>
<dbReference type="InterPro" id="IPR003593">
    <property type="entry name" value="AAA+_ATPase"/>
</dbReference>
<keyword evidence="3 9" id="KW-0235">DNA replication</keyword>
<evidence type="ECO:0000256" key="5">
    <source>
        <dbReference type="ARBA" id="ARBA00022840"/>
    </source>
</evidence>
<keyword evidence="2" id="KW-0963">Cytoplasm</keyword>
<dbReference type="Gene3D" id="3.40.50.300">
    <property type="entry name" value="P-loop containing nucleotide triphosphate hydrolases"/>
    <property type="match status" value="1"/>
</dbReference>
<dbReference type="Gene3D" id="1.10.1750.10">
    <property type="match status" value="1"/>
</dbReference>
<comment type="function">
    <text evidence="9">Plays an essential role in the initiation and regulation of chromosomal replication. ATP-DnaA binds to the origin of replication (oriC) to initiate formation of the DNA replication initiation complex once per cell cycle. Binds the DnaA box (a 9 base pair repeat at the origin) and separates the double-stranded (ds)DNA. Forms a right-handed helical filament on oriC DNA; dsDNA binds to the exterior of the filament while single-stranded (ss)DNA is stabiized in the filament's interior. The ATP-DnaA-oriC complex binds and stabilizes one strand of the AT-rich DNA unwinding element (DUE), permitting loading of DNA polymerase. After initiation quickly degrades to an ADP-DnaA complex that is not apt for DNA replication. Binds acidic phospholipids.</text>
</comment>
<comment type="similarity">
    <text evidence="1 10">Belongs to the DnaA family.</text>
</comment>
<sequence>MKYKDEELNLNISNQIFQNELKNTASDEMTYNSFFSSLKLVYFSNSNAYVLVPSHIIDFIKSRFLETIQRAITNALEKKVFIIFVSSLDEIKELNNKENSSFIVANEVETKINNNVKNNLTFDNYAVGNFNKMALKAARRICLQYTDEYNPLFIHSNSGLGKTHLLHAIGNEFAKQNKTCLYINPDILTRRLVEQLRQKNQEQINKIIDELTSYDCLMFDDVQQYGSKESTLNVLFNVINIMKTNNKQIIFCADKGPSDLGGFEQRFLTRFEGGLTIEINNLQLEDVISILKFKLKENNINVELWEDNALRYIARNFSSSIRSIEGAISRIKLFAEGDDFFTYDLQTMQSIFKNVTRSKESITPERIIETVCKYYNVDKKKIMSSSRTQEIVIPRKIITYFLKNNFDFTLKEIGKMVGNQAHSTIIASLNWIEANMQSNSSLKNAIDKIQNILKKII</sequence>
<accession>N9TQX1</accession>
<feature type="domain" description="Chromosomal replication initiator DnaA C-terminal" evidence="12">
    <location>
        <begin position="363"/>
        <end position="432"/>
    </location>
</feature>
<organism evidence="13 14">
    <name type="scientific">Metamycoplasma auris 15026</name>
    <dbReference type="NCBI Taxonomy" id="1188233"/>
    <lineage>
        <taxon>Bacteria</taxon>
        <taxon>Bacillati</taxon>
        <taxon>Mycoplasmatota</taxon>
        <taxon>Mycoplasmoidales</taxon>
        <taxon>Metamycoplasmataceae</taxon>
        <taxon>Metamycoplasma</taxon>
    </lineage>
</organism>
<dbReference type="NCBIfam" id="NF001154">
    <property type="entry name" value="PRK00149.3-3"/>
    <property type="match status" value="1"/>
</dbReference>
<comment type="caution">
    <text evidence="13">The sequence shown here is derived from an EMBL/GenBank/DDBJ whole genome shotgun (WGS) entry which is preliminary data.</text>
</comment>
<dbReference type="NCBIfam" id="TIGR00362">
    <property type="entry name" value="DnaA"/>
    <property type="match status" value="1"/>
</dbReference>
<evidence type="ECO:0000256" key="8">
    <source>
        <dbReference type="NCBIfam" id="TIGR00362"/>
    </source>
</evidence>
<gene>
    <name evidence="13" type="primary">dnaA</name>
    <name evidence="13" type="ORF">MAU_6370</name>
</gene>
<dbReference type="Pfam" id="PF08299">
    <property type="entry name" value="Bac_DnaA_C"/>
    <property type="match status" value="1"/>
</dbReference>
<dbReference type="GO" id="GO:0008289">
    <property type="term" value="F:lipid binding"/>
    <property type="evidence" value="ECO:0007669"/>
    <property type="project" value="UniProtKB-KW"/>
</dbReference>
<dbReference type="InterPro" id="IPR010921">
    <property type="entry name" value="Trp_repressor/repl_initiator"/>
</dbReference>
<dbReference type="GO" id="GO:0003688">
    <property type="term" value="F:DNA replication origin binding"/>
    <property type="evidence" value="ECO:0007669"/>
    <property type="project" value="UniProtKB-UniRule"/>
</dbReference>
<evidence type="ECO:0000256" key="3">
    <source>
        <dbReference type="ARBA" id="ARBA00022705"/>
    </source>
</evidence>
<dbReference type="CDD" id="cd06571">
    <property type="entry name" value="Bac_DnaA_C"/>
    <property type="match status" value="1"/>
</dbReference>
<dbReference type="SMART" id="SM00760">
    <property type="entry name" value="Bac_DnaA_C"/>
    <property type="match status" value="1"/>
</dbReference>
<dbReference type="RefSeq" id="WP_004425374.1">
    <property type="nucleotide sequence ID" value="NZ_AORI01000012.1"/>
</dbReference>
<dbReference type="PRINTS" id="PR00051">
    <property type="entry name" value="DNAA"/>
</dbReference>
<evidence type="ECO:0000259" key="11">
    <source>
        <dbReference type="SMART" id="SM00382"/>
    </source>
</evidence>
<dbReference type="PANTHER" id="PTHR30050">
    <property type="entry name" value="CHROMOSOMAL REPLICATION INITIATOR PROTEIN DNAA"/>
    <property type="match status" value="1"/>
</dbReference>
<dbReference type="InterPro" id="IPR038454">
    <property type="entry name" value="DnaA_N_sf"/>
</dbReference>
<evidence type="ECO:0000256" key="6">
    <source>
        <dbReference type="ARBA" id="ARBA00023121"/>
    </source>
</evidence>
<proteinExistence type="inferred from homology"/>
<dbReference type="SUPFAM" id="SSF48295">
    <property type="entry name" value="TrpR-like"/>
    <property type="match status" value="1"/>
</dbReference>
<evidence type="ECO:0000259" key="12">
    <source>
        <dbReference type="SMART" id="SM00760"/>
    </source>
</evidence>
<evidence type="ECO:0000256" key="1">
    <source>
        <dbReference type="ARBA" id="ARBA00006583"/>
    </source>
</evidence>
<feature type="domain" description="AAA+ ATPase" evidence="11">
    <location>
        <begin position="148"/>
        <end position="285"/>
    </location>
</feature>
<evidence type="ECO:0000256" key="9">
    <source>
        <dbReference type="RuleBase" id="RU000577"/>
    </source>
</evidence>
<keyword evidence="4 9" id="KW-0547">Nucleotide-binding</keyword>
<keyword evidence="7 9" id="KW-0238">DNA-binding</keyword>
<dbReference type="GO" id="GO:0005886">
    <property type="term" value="C:plasma membrane"/>
    <property type="evidence" value="ECO:0007669"/>
    <property type="project" value="TreeGrafter"/>
</dbReference>
<protein>
    <recommendedName>
        <fullName evidence="8 9">Chromosomal replication initiator protein DnaA</fullName>
    </recommendedName>
</protein>
<dbReference type="GO" id="GO:0006275">
    <property type="term" value="P:regulation of DNA replication"/>
    <property type="evidence" value="ECO:0007669"/>
    <property type="project" value="UniProtKB-UniRule"/>
</dbReference>
<evidence type="ECO:0000313" key="14">
    <source>
        <dbReference type="Proteomes" id="UP000013131"/>
    </source>
</evidence>
<dbReference type="Gene3D" id="1.10.8.60">
    <property type="match status" value="1"/>
</dbReference>
<dbReference type="PANTHER" id="PTHR30050:SF2">
    <property type="entry name" value="CHROMOSOMAL REPLICATION INITIATOR PROTEIN DNAA"/>
    <property type="match status" value="1"/>
</dbReference>
<dbReference type="SMART" id="SM00382">
    <property type="entry name" value="AAA"/>
    <property type="match status" value="1"/>
</dbReference>
<dbReference type="SUPFAM" id="SSF52540">
    <property type="entry name" value="P-loop containing nucleoside triphosphate hydrolases"/>
    <property type="match status" value="1"/>
</dbReference>
<evidence type="ECO:0000256" key="4">
    <source>
        <dbReference type="ARBA" id="ARBA00022741"/>
    </source>
</evidence>
<dbReference type="GO" id="GO:0006270">
    <property type="term" value="P:DNA replication initiation"/>
    <property type="evidence" value="ECO:0007669"/>
    <property type="project" value="UniProtKB-UniRule"/>
</dbReference>
<evidence type="ECO:0000313" key="13">
    <source>
        <dbReference type="EMBL" id="ENY68554.1"/>
    </source>
</evidence>
<dbReference type="Pfam" id="PF00308">
    <property type="entry name" value="Bac_DnaA"/>
    <property type="match status" value="1"/>
</dbReference>
<dbReference type="OrthoDB" id="9807019at2"/>
<evidence type="ECO:0000256" key="10">
    <source>
        <dbReference type="RuleBase" id="RU004227"/>
    </source>
</evidence>
<dbReference type="AlphaFoldDB" id="N9TQX1"/>
<dbReference type="EMBL" id="AORI01000012">
    <property type="protein sequence ID" value="ENY68554.1"/>
    <property type="molecule type" value="Genomic_DNA"/>
</dbReference>
<dbReference type="PATRIC" id="fig|1188233.3.peg.613"/>
<reference evidence="13 14" key="1">
    <citation type="journal article" date="2013" name="Genome Announc.">
        <title>Draft Genome Sequences of Mycoplasma auris and Mycoplasma yeatsii, Two Species of the Ear Canal of Caprinae.</title>
        <authorList>
            <person name="Dordet-Frisoni E."/>
            <person name="Baranowski E."/>
            <person name="Barre A."/>
            <person name="Blanchard A."/>
            <person name="Breton M."/>
            <person name="Couture C."/>
            <person name="Dupuy V."/>
            <person name="Gaurivaud P."/>
            <person name="Jacob D."/>
            <person name="Lemaitre C."/>
            <person name="Manso-Silvan L."/>
            <person name="Nikolski M."/>
            <person name="Nouvel L.X."/>
            <person name="Poumarat F."/>
            <person name="Sirand-Pugnet P."/>
            <person name="Thebault P."/>
            <person name="Theil S."/>
            <person name="Thiaucourt F."/>
            <person name="Citti C."/>
            <person name="Tardy F."/>
        </authorList>
    </citation>
    <scope>NUCLEOTIDE SEQUENCE [LARGE SCALE GENOMIC DNA]</scope>
    <source>
        <strain evidence="13 14">15026</strain>
    </source>
</reference>
<dbReference type="Proteomes" id="UP000013131">
    <property type="component" value="Unassembled WGS sequence"/>
</dbReference>
<dbReference type="eggNOG" id="COG0593">
    <property type="taxonomic scope" value="Bacteria"/>
</dbReference>
<keyword evidence="6" id="KW-0446">Lipid-binding</keyword>
<keyword evidence="14" id="KW-1185">Reference proteome</keyword>
<dbReference type="STRING" id="1188233.MAU_6370"/>
<dbReference type="InterPro" id="IPR013159">
    <property type="entry name" value="DnaA_C"/>
</dbReference>
<keyword evidence="5 9" id="KW-0067">ATP-binding</keyword>